<dbReference type="PROSITE" id="PS50989">
    <property type="entry name" value="COA_CT_CTER"/>
    <property type="match status" value="1"/>
</dbReference>
<dbReference type="InterPro" id="IPR029045">
    <property type="entry name" value="ClpP/crotonase-like_dom_sf"/>
</dbReference>
<dbReference type="InterPro" id="IPR051047">
    <property type="entry name" value="AccD/PCCB"/>
</dbReference>
<accession>A0AAW5F7S9</accession>
<dbReference type="Gene3D" id="3.90.226.10">
    <property type="entry name" value="2-enoyl-CoA Hydratase, Chain A, domain 1"/>
    <property type="match status" value="2"/>
</dbReference>
<reference evidence="3" key="1">
    <citation type="journal article" date="2022" name="Cell Host Microbe">
        <title>Colonization of the live biotherapeutic product VE303 and modulation of the microbiota and metabolites in healthy volunteers.</title>
        <authorList>
            <person name="Dsouza M."/>
            <person name="Menon R."/>
            <person name="Crossette E."/>
            <person name="Bhattarai S.K."/>
            <person name="Schneider J."/>
            <person name="Kim Y.G."/>
            <person name="Reddy S."/>
            <person name="Caballero S."/>
            <person name="Felix C."/>
            <person name="Cornacchione L."/>
            <person name="Hendrickson J."/>
            <person name="Watson A.R."/>
            <person name="Minot S.S."/>
            <person name="Greenfield N."/>
            <person name="Schopf L."/>
            <person name="Szabady R."/>
            <person name="Patarroyo J."/>
            <person name="Smith W."/>
            <person name="Harrison P."/>
            <person name="Kuijper E.J."/>
            <person name="Kelly C.P."/>
            <person name="Olle B."/>
            <person name="Bobilev D."/>
            <person name="Silber J.L."/>
            <person name="Bucci V."/>
            <person name="Roberts B."/>
            <person name="Faith J."/>
            <person name="Norman J.M."/>
        </authorList>
    </citation>
    <scope>NUCLEOTIDE SEQUENCE</scope>
    <source>
        <strain evidence="3">VE303-04</strain>
    </source>
</reference>
<dbReference type="SUPFAM" id="SSF52096">
    <property type="entry name" value="ClpP/crotonase"/>
    <property type="match status" value="2"/>
</dbReference>
<dbReference type="Proteomes" id="UP001203136">
    <property type="component" value="Unassembled WGS sequence"/>
</dbReference>
<evidence type="ECO:0000313" key="3">
    <source>
        <dbReference type="EMBL" id="MCK0087944.1"/>
    </source>
</evidence>
<proteinExistence type="predicted"/>
<dbReference type="Pfam" id="PF01039">
    <property type="entry name" value="Carboxyl_trans"/>
    <property type="match status" value="1"/>
</dbReference>
<dbReference type="InterPro" id="IPR011763">
    <property type="entry name" value="COA_CT_C"/>
</dbReference>
<dbReference type="PANTHER" id="PTHR43842:SF2">
    <property type="entry name" value="PROPIONYL-COA CARBOXYLASE BETA CHAIN, MITOCHONDRIAL"/>
    <property type="match status" value="1"/>
</dbReference>
<comment type="caution">
    <text evidence="3">The sequence shown here is derived from an EMBL/GenBank/DDBJ whole genome shotgun (WGS) entry which is preliminary data.</text>
</comment>
<feature type="domain" description="CoA carboxyltransferase N-terminal" evidence="1">
    <location>
        <begin position="1"/>
        <end position="257"/>
    </location>
</feature>
<dbReference type="AlphaFoldDB" id="A0AAW5F7S9"/>
<protein>
    <submittedName>
        <fullName evidence="3">Methylmalonyl-CoA carboxyltransferase</fullName>
    </submittedName>
</protein>
<dbReference type="GO" id="GO:0004658">
    <property type="term" value="F:propionyl-CoA carboxylase activity"/>
    <property type="evidence" value="ECO:0007669"/>
    <property type="project" value="TreeGrafter"/>
</dbReference>
<evidence type="ECO:0000313" key="4">
    <source>
        <dbReference type="Proteomes" id="UP001203136"/>
    </source>
</evidence>
<evidence type="ECO:0000259" key="2">
    <source>
        <dbReference type="PROSITE" id="PS50989"/>
    </source>
</evidence>
<feature type="domain" description="CoA carboxyltransferase C-terminal" evidence="2">
    <location>
        <begin position="261"/>
        <end position="500"/>
    </location>
</feature>
<organism evidence="3 4">
    <name type="scientific">Clostridium symbiosum</name>
    <name type="common">Bacteroides symbiosus</name>
    <dbReference type="NCBI Taxonomy" id="1512"/>
    <lineage>
        <taxon>Bacteria</taxon>
        <taxon>Bacillati</taxon>
        <taxon>Bacillota</taxon>
        <taxon>Clostridia</taxon>
        <taxon>Lachnospirales</taxon>
        <taxon>Lachnospiraceae</taxon>
        <taxon>Otoolea</taxon>
    </lineage>
</organism>
<name>A0AAW5F7S9_CLOSY</name>
<dbReference type="EMBL" id="JAINVB010000001">
    <property type="protein sequence ID" value="MCK0087944.1"/>
    <property type="molecule type" value="Genomic_DNA"/>
</dbReference>
<dbReference type="InterPro" id="IPR034733">
    <property type="entry name" value="AcCoA_carboxyl_beta"/>
</dbReference>
<dbReference type="PROSITE" id="PS50980">
    <property type="entry name" value="COA_CT_NTER"/>
    <property type="match status" value="1"/>
</dbReference>
<dbReference type="GO" id="GO:0009317">
    <property type="term" value="C:acetyl-CoA carboxylase complex"/>
    <property type="evidence" value="ECO:0007669"/>
    <property type="project" value="TreeGrafter"/>
</dbReference>
<dbReference type="PANTHER" id="PTHR43842">
    <property type="entry name" value="PROPIONYL-COA CARBOXYLASE BETA CHAIN"/>
    <property type="match status" value="1"/>
</dbReference>
<dbReference type="InterPro" id="IPR011762">
    <property type="entry name" value="COA_CT_N"/>
</dbReference>
<sequence length="518" mass="56798">MGEGTKLQDMLEKKEVLKLGGGPARIEKQHAAGKLTARERLELLFDPESFQEYNIFMKHRCHDFGMEKINTPAEGVVTGYGLVNGRGVFAFAHDFTVLGGAMGEMQGMKVKRMQELALDAGLPFVGLNDSGGARIQEGPSTSYGNIFYNNVMASGVIPQISAIMGPCAGGTVYSPALTDFILSVNGTSRSFITGPAVIKNVTGEIVDAETLGGAKTHNTLSGVSHFFCQDDADCIYKIKRLLSFFPANCREQPPVYACNDDPNRRCERLNTLVPESLKKAYNIKEIIREIADEHDFLEVQELYATNIVIGFIRLNGKSVGVVANQPSMLAGCIEINASDKAARFIRTCDCFNIPLLSIVDVPGYLPGIKQELGGIIRHGAKMLYAWSEATVPKIVMAVGKVVGGARPAMCSWELHPDFIFAWPTAQMTVVGPESAVDICCKSELKRAEENGEDTAALRTQLIEDYTKEYMNPYKAAECGKFEDIIEPAQSRQVIIRTLEMFRNKKVVLPSRKHGNIPL</sequence>
<evidence type="ECO:0000259" key="1">
    <source>
        <dbReference type="PROSITE" id="PS50980"/>
    </source>
</evidence>
<gene>
    <name evidence="3" type="ORF">K5I21_19140</name>
</gene>
<dbReference type="RefSeq" id="WP_073930223.1">
    <property type="nucleotide sequence ID" value="NZ_CABHNX010000202.1"/>
</dbReference>